<evidence type="ECO:0000256" key="12">
    <source>
        <dbReference type="ARBA" id="ARBA00023136"/>
    </source>
</evidence>
<evidence type="ECO:0000256" key="6">
    <source>
        <dbReference type="ARBA" id="ARBA00022692"/>
    </source>
</evidence>
<proteinExistence type="predicted"/>
<feature type="domain" description="Histidine kinase" evidence="14">
    <location>
        <begin position="98"/>
        <end position="312"/>
    </location>
</feature>
<dbReference type="STRING" id="33038.GCA_900067245_03440"/>
<reference evidence="16" key="6">
    <citation type="submission" date="2022-11" db="EMBL/GenBank/DDBJ databases">
        <title>Temperate bacteriophages infecting mucin-degrading bacterium Ruminococcus gnavus from the human gut.</title>
        <authorList>
            <person name="Buttimer C."/>
        </authorList>
    </citation>
    <scope>NUCLEOTIDE SEQUENCE</scope>
    <source>
        <strain evidence="16">CCUG 49994</strain>
        <strain evidence="17">CCUG 52279</strain>
    </source>
</reference>
<reference evidence="19" key="7">
    <citation type="submission" date="2022-12" db="EMBL/GenBank/DDBJ databases">
        <title>Genome of R. gnavus strain RSHDN_120.</title>
        <authorList>
            <person name="Abdugheni R."/>
        </authorList>
    </citation>
    <scope>NUCLEOTIDE SEQUENCE</scope>
    <source>
        <strain evidence="19">RSHDN_120</strain>
    </source>
</reference>
<dbReference type="EMBL" id="JAAIRY010000051">
    <property type="protein sequence ID" value="NSI66591.1"/>
    <property type="molecule type" value="Genomic_DNA"/>
</dbReference>
<keyword evidence="6 13" id="KW-0812">Transmembrane</keyword>
<dbReference type="AlphaFoldDB" id="A0A2N5NZJ5"/>
<evidence type="ECO:0000313" key="20">
    <source>
        <dbReference type="EMBL" id="NSI19809.1"/>
    </source>
</evidence>
<evidence type="ECO:0000313" key="22">
    <source>
        <dbReference type="EMBL" id="NSI66591.1"/>
    </source>
</evidence>
<accession>A0A2N5NZJ5</accession>
<keyword evidence="12 13" id="KW-0472">Membrane</keyword>
<dbReference type="Proteomes" id="UP001076974">
    <property type="component" value="Unassembled WGS sequence"/>
</dbReference>
<reference evidence="20" key="4">
    <citation type="submission" date="2020-02" db="EMBL/GenBank/DDBJ databases">
        <authorList>
            <person name="Littmann E."/>
            <person name="Sorbara M."/>
        </authorList>
    </citation>
    <scope>NUCLEOTIDE SEQUENCE</scope>
    <source>
        <strain evidence="22">MSK.11.9</strain>
        <strain evidence="21">MSK.15.32</strain>
        <strain evidence="20">MSK.22.53</strain>
    </source>
</reference>
<keyword evidence="4" id="KW-0597">Phosphoprotein</keyword>
<dbReference type="GO" id="GO:0005524">
    <property type="term" value="F:ATP binding"/>
    <property type="evidence" value="ECO:0007669"/>
    <property type="project" value="UniProtKB-KW"/>
</dbReference>
<dbReference type="Pfam" id="PF00512">
    <property type="entry name" value="HisKA"/>
    <property type="match status" value="1"/>
</dbReference>
<reference evidence="15" key="5">
    <citation type="submission" date="2021-10" db="EMBL/GenBank/DDBJ databases">
        <title>Collection of gut derived symbiotic bacterial strains cultured from healthy donors.</title>
        <authorList>
            <person name="Lin H."/>
            <person name="Littmann E."/>
            <person name="Claire K."/>
            <person name="Pamer E."/>
        </authorList>
    </citation>
    <scope>NUCLEOTIDE SEQUENCE</scope>
    <source>
        <strain evidence="15">MSK.23.4</strain>
    </source>
</reference>
<dbReference type="EMBL" id="JAAIRV010000061">
    <property type="protein sequence ID" value="NSI60052.1"/>
    <property type="molecule type" value="Genomic_DNA"/>
</dbReference>
<dbReference type="Proteomes" id="UP000234849">
    <property type="component" value="Unassembled WGS sequence"/>
</dbReference>
<evidence type="ECO:0000256" key="9">
    <source>
        <dbReference type="ARBA" id="ARBA00022840"/>
    </source>
</evidence>
<dbReference type="Proteomes" id="UP001297422">
    <property type="component" value="Unassembled WGS sequence"/>
</dbReference>
<dbReference type="InterPro" id="IPR004358">
    <property type="entry name" value="Sig_transdc_His_kin-like_C"/>
</dbReference>
<evidence type="ECO:0000256" key="13">
    <source>
        <dbReference type="SAM" id="Phobius"/>
    </source>
</evidence>
<dbReference type="Proteomes" id="UP001296580">
    <property type="component" value="Unassembled WGS sequence"/>
</dbReference>
<reference evidence="29 30" key="2">
    <citation type="submission" date="2018-08" db="EMBL/GenBank/DDBJ databases">
        <title>A genome reference for cultivated species of the human gut microbiota.</title>
        <authorList>
            <person name="Zou Y."/>
            <person name="Xue W."/>
            <person name="Luo G."/>
        </authorList>
    </citation>
    <scope>NUCLEOTIDE SEQUENCE [LARGE SCALE GENOMIC DNA]</scope>
    <source>
        <strain evidence="26 30">AM22-7AC</strain>
        <strain evidence="25 29">AM32-6</strain>
    </source>
</reference>
<evidence type="ECO:0000313" key="23">
    <source>
        <dbReference type="EMBL" id="PLT55212.1"/>
    </source>
</evidence>
<feature type="transmembrane region" description="Helical" evidence="13">
    <location>
        <begin position="6"/>
        <end position="28"/>
    </location>
</feature>
<dbReference type="InterPro" id="IPR003594">
    <property type="entry name" value="HATPase_dom"/>
</dbReference>
<name>A0A2N5NZJ5_MEDGN</name>
<dbReference type="RefSeq" id="WP_004844850.1">
    <property type="nucleotide sequence ID" value="NZ_AP031446.1"/>
</dbReference>
<dbReference type="SUPFAM" id="SSF55874">
    <property type="entry name" value="ATPase domain of HSP90 chaperone/DNA topoisomerase II/histidine kinase"/>
    <property type="match status" value="1"/>
</dbReference>
<dbReference type="EMBL" id="NIHS01000060">
    <property type="protein sequence ID" value="PLT68306.1"/>
    <property type="molecule type" value="Genomic_DNA"/>
</dbReference>
<evidence type="ECO:0000313" key="19">
    <source>
        <dbReference type="EMBL" id="MDE1204611.1"/>
    </source>
</evidence>
<keyword evidence="9" id="KW-0067">ATP-binding</keyword>
<dbReference type="EMBL" id="JAPZEG010000018">
    <property type="protein sequence ID" value="MDE1204611.1"/>
    <property type="molecule type" value="Genomic_DNA"/>
</dbReference>
<dbReference type="EMBL" id="JAPRAY010000022">
    <property type="protein sequence ID" value="MCZ0668762.1"/>
    <property type="molecule type" value="Genomic_DNA"/>
</dbReference>
<keyword evidence="8 24" id="KW-0418">Kinase</keyword>
<dbReference type="Proteomes" id="UP000234891">
    <property type="component" value="Unassembled WGS sequence"/>
</dbReference>
<evidence type="ECO:0000313" key="27">
    <source>
        <dbReference type="Proteomes" id="UP000234849"/>
    </source>
</evidence>
<dbReference type="EMBL" id="NIHM01000009">
    <property type="protein sequence ID" value="PLT55212.1"/>
    <property type="molecule type" value="Genomic_DNA"/>
</dbReference>
<dbReference type="Proteomes" id="UP000284472">
    <property type="component" value="Unassembled WGS sequence"/>
</dbReference>
<evidence type="ECO:0000256" key="10">
    <source>
        <dbReference type="ARBA" id="ARBA00022989"/>
    </source>
</evidence>
<reference evidence="18" key="8">
    <citation type="submission" date="2022-12" db="EMBL/GenBank/DDBJ databases">
        <title>Genome of R. gnavus strain RSHDN_123.</title>
        <authorList>
            <person name="Abdugheni R."/>
        </authorList>
    </citation>
    <scope>NUCLEOTIDE SEQUENCE</scope>
    <source>
        <strain evidence="18">RSHDN_123</strain>
    </source>
</reference>
<comment type="caution">
    <text evidence="24">The sequence shown here is derived from an EMBL/GenBank/DDBJ whole genome shotgun (WGS) entry which is preliminary data.</text>
</comment>
<dbReference type="EC" id="2.7.13.3" evidence="3"/>
<dbReference type="InterPro" id="IPR050398">
    <property type="entry name" value="HssS/ArlS-like"/>
</dbReference>
<evidence type="ECO:0000313" key="26">
    <source>
        <dbReference type="EMBL" id="RHG13866.1"/>
    </source>
</evidence>
<dbReference type="Proteomes" id="UP001079535">
    <property type="component" value="Unassembled WGS sequence"/>
</dbReference>
<keyword evidence="10 13" id="KW-1133">Transmembrane helix</keyword>
<reference evidence="27 28" key="1">
    <citation type="journal article" date="2017" name="Genome Med.">
        <title>A novel Ruminococcus gnavus clade enriched in inflammatory bowel disease patients.</title>
        <authorList>
            <person name="Hall A.B."/>
            <person name="Yassour M."/>
            <person name="Sauk J."/>
            <person name="Garner A."/>
            <person name="Jiang X."/>
            <person name="Arthur T."/>
            <person name="Lagoudas G.K."/>
            <person name="Vatanen T."/>
            <person name="Fornelos N."/>
            <person name="Wilson R."/>
            <person name="Bertha M."/>
            <person name="Cohen M."/>
            <person name="Garber J."/>
            <person name="Khalili H."/>
            <person name="Gevers D."/>
            <person name="Ananthakrishnan A.N."/>
            <person name="Kugathasan S."/>
            <person name="Lander E.S."/>
            <person name="Blainey P."/>
            <person name="Vlamakis H."/>
            <person name="Xavier R.J."/>
            <person name="Huttenhower C."/>
        </authorList>
    </citation>
    <scope>NUCLEOTIDE SEQUENCE [LARGE SCALE GENOMIC DNA]</scope>
    <source>
        <strain evidence="23 27">RJX1118</strain>
        <strain evidence="24 28">RJX1124</strain>
    </source>
</reference>
<evidence type="ECO:0000256" key="8">
    <source>
        <dbReference type="ARBA" id="ARBA00022777"/>
    </source>
</evidence>
<dbReference type="PRINTS" id="PR00344">
    <property type="entry name" value="BCTRLSENSOR"/>
</dbReference>
<dbReference type="GO" id="GO:0005886">
    <property type="term" value="C:plasma membrane"/>
    <property type="evidence" value="ECO:0007669"/>
    <property type="project" value="TreeGrafter"/>
</dbReference>
<evidence type="ECO:0000313" key="16">
    <source>
        <dbReference type="EMBL" id="MCZ0668762.1"/>
    </source>
</evidence>
<dbReference type="EMBL" id="QSIR01000061">
    <property type="protein sequence ID" value="RHC99175.1"/>
    <property type="molecule type" value="Genomic_DNA"/>
</dbReference>
<sequence length="313" mass="36435">MNNEIILFFLCICIAVLICIVVYQQFVFRRGIQKQLKEISQKLEKIQDTDSDENIMMFTDEQALMELLVQINRLLENQRKMKVDYRRSQISAKKMLSNISHDIKTPMTVILGYLEIMRINGDKEDEMLLKVEQKAKRVMELINQFFTLAKLEAGDMELEISRINICEVCRENILDFYELLKQKEFQVEVKIPEEAVFIMGNKEALHRILYNLISNVIRYGLDGRYLGLVLRSVKNDVYIDVIDKGKGIEKEFAGNVFERLFTMEDSRNRRIQGNGLGLTIAQTLAQQLGGEIVLESEPNVKTTFTVKLHKCFF</sequence>
<dbReference type="InterPro" id="IPR036097">
    <property type="entry name" value="HisK_dim/P_sf"/>
</dbReference>
<dbReference type="Gene3D" id="1.10.287.130">
    <property type="match status" value="1"/>
</dbReference>
<dbReference type="CDD" id="cd00082">
    <property type="entry name" value="HisKA"/>
    <property type="match status" value="1"/>
</dbReference>
<dbReference type="PROSITE" id="PS50109">
    <property type="entry name" value="HIS_KIN"/>
    <property type="match status" value="1"/>
</dbReference>
<evidence type="ECO:0000313" key="24">
    <source>
        <dbReference type="EMBL" id="PLT68306.1"/>
    </source>
</evidence>
<comment type="catalytic activity">
    <reaction evidence="1">
        <text>ATP + protein L-histidine = ADP + protein N-phospho-L-histidine.</text>
        <dbReference type="EC" id="2.7.13.3"/>
    </reaction>
</comment>
<keyword evidence="7" id="KW-0547">Nucleotide-binding</keyword>
<gene>
    <name evidence="23" type="ORF">CDL18_07870</name>
    <name evidence="24" type="ORF">CDL26_16235</name>
    <name evidence="26" type="ORF">DW270_16060</name>
    <name evidence="25" type="ORF">DW812_18255</name>
    <name evidence="20" type="ORF">G4958_10675</name>
    <name evidence="22" type="ORF">G4981_15240</name>
    <name evidence="21" type="ORF">G4993_17010</name>
    <name evidence="15" type="ORF">LIQ10_02265</name>
    <name evidence="19" type="ORF">O4N78_13735</name>
    <name evidence="18" type="ORF">O8D18_13220</name>
    <name evidence="17" type="ORF">OZZ16_14125</name>
    <name evidence="16" type="ORF">OZZ17_14655</name>
</gene>
<evidence type="ECO:0000256" key="1">
    <source>
        <dbReference type="ARBA" id="ARBA00000085"/>
    </source>
</evidence>
<dbReference type="SUPFAM" id="SSF47384">
    <property type="entry name" value="Homodimeric domain of signal transducing histidine kinase"/>
    <property type="match status" value="1"/>
</dbReference>
<evidence type="ECO:0000256" key="5">
    <source>
        <dbReference type="ARBA" id="ARBA00022679"/>
    </source>
</evidence>
<dbReference type="InterPro" id="IPR003661">
    <property type="entry name" value="HisK_dim/P_dom"/>
</dbReference>
<dbReference type="FunFam" id="3.30.565.10:FF:000013">
    <property type="entry name" value="Two-component sensor histidine kinase"/>
    <property type="match status" value="1"/>
</dbReference>
<protein>
    <recommendedName>
        <fullName evidence="3">histidine kinase</fullName>
        <ecNumber evidence="3">2.7.13.3</ecNumber>
    </recommendedName>
</protein>
<dbReference type="GeneID" id="57432799"/>
<dbReference type="InterPro" id="IPR036890">
    <property type="entry name" value="HATPase_C_sf"/>
</dbReference>
<dbReference type="GO" id="GO:0000155">
    <property type="term" value="F:phosphorelay sensor kinase activity"/>
    <property type="evidence" value="ECO:0007669"/>
    <property type="project" value="InterPro"/>
</dbReference>
<evidence type="ECO:0000313" key="30">
    <source>
        <dbReference type="Proteomes" id="UP000285697"/>
    </source>
</evidence>
<dbReference type="Proteomes" id="UP000285697">
    <property type="component" value="Unassembled WGS sequence"/>
</dbReference>
<evidence type="ECO:0000256" key="2">
    <source>
        <dbReference type="ARBA" id="ARBA00004141"/>
    </source>
</evidence>
<comment type="subcellular location">
    <subcellularLocation>
        <location evidence="2">Membrane</location>
        <topology evidence="2">Multi-pass membrane protein</topology>
    </subcellularLocation>
</comment>
<keyword evidence="11" id="KW-0902">Two-component regulatory system</keyword>
<dbReference type="InterPro" id="IPR005467">
    <property type="entry name" value="His_kinase_dom"/>
</dbReference>
<organism evidence="24 28">
    <name type="scientific">Mediterraneibacter gnavus</name>
    <name type="common">Ruminococcus gnavus</name>
    <dbReference type="NCBI Taxonomy" id="33038"/>
    <lineage>
        <taxon>Bacteria</taxon>
        <taxon>Bacillati</taxon>
        <taxon>Bacillota</taxon>
        <taxon>Clostridia</taxon>
        <taxon>Lachnospirales</taxon>
        <taxon>Lachnospiraceae</taxon>
        <taxon>Mediterraneibacter</taxon>
    </lineage>
</organism>
<dbReference type="EMBL" id="JAPRBD010000034">
    <property type="protein sequence ID" value="MCZ0691009.1"/>
    <property type="molecule type" value="Genomic_DNA"/>
</dbReference>
<evidence type="ECO:0000256" key="4">
    <source>
        <dbReference type="ARBA" id="ARBA00022553"/>
    </source>
</evidence>
<dbReference type="EMBL" id="JAPZED010000017">
    <property type="protein sequence ID" value="MCZ7694981.1"/>
    <property type="molecule type" value="Genomic_DNA"/>
</dbReference>
<dbReference type="EMBL" id="JAAIRM010000017">
    <property type="protein sequence ID" value="NSI19809.1"/>
    <property type="molecule type" value="Genomic_DNA"/>
</dbReference>
<dbReference type="SMART" id="SM00387">
    <property type="entry name" value="HATPase_c"/>
    <property type="match status" value="1"/>
</dbReference>
<evidence type="ECO:0000259" key="14">
    <source>
        <dbReference type="PROSITE" id="PS50109"/>
    </source>
</evidence>
<evidence type="ECO:0000313" key="15">
    <source>
        <dbReference type="EMBL" id="MCB5492567.1"/>
    </source>
</evidence>
<dbReference type="Proteomes" id="UP001296581">
    <property type="component" value="Unassembled WGS sequence"/>
</dbReference>
<dbReference type="EMBL" id="QRIA01000041">
    <property type="protein sequence ID" value="RHG13866.1"/>
    <property type="molecule type" value="Genomic_DNA"/>
</dbReference>
<dbReference type="EMBL" id="JAJBNC010000003">
    <property type="protein sequence ID" value="MCB5492567.1"/>
    <property type="molecule type" value="Genomic_DNA"/>
</dbReference>
<evidence type="ECO:0000313" key="21">
    <source>
        <dbReference type="EMBL" id="NSI60052.1"/>
    </source>
</evidence>
<evidence type="ECO:0000256" key="11">
    <source>
        <dbReference type="ARBA" id="ARBA00023012"/>
    </source>
</evidence>
<dbReference type="Proteomes" id="UP001149331">
    <property type="component" value="Unassembled WGS sequence"/>
</dbReference>
<evidence type="ECO:0000313" key="18">
    <source>
        <dbReference type="EMBL" id="MCZ7694981.1"/>
    </source>
</evidence>
<evidence type="ECO:0000313" key="17">
    <source>
        <dbReference type="EMBL" id="MCZ0691009.1"/>
    </source>
</evidence>
<dbReference type="Pfam" id="PF02518">
    <property type="entry name" value="HATPase_c"/>
    <property type="match status" value="1"/>
</dbReference>
<dbReference type="PANTHER" id="PTHR45528:SF8">
    <property type="entry name" value="HISTIDINE KINASE"/>
    <property type="match status" value="1"/>
</dbReference>
<dbReference type="Gene3D" id="3.30.565.10">
    <property type="entry name" value="Histidine kinase-like ATPase, C-terminal domain"/>
    <property type="match status" value="1"/>
</dbReference>
<dbReference type="Proteomes" id="UP001148455">
    <property type="component" value="Unassembled WGS sequence"/>
</dbReference>
<reference evidence="20" key="3">
    <citation type="journal article" date="2020" name="Cell Host Microbe">
        <title>Functional and Genomic Variation between Human-Derived Isolates of Lachnospiraceae Reveals Inter- and Intra-Species Diversity.</title>
        <authorList>
            <person name="Sorbara M.T."/>
            <person name="Littmann E.R."/>
            <person name="Fontana E."/>
            <person name="Moody T.U."/>
            <person name="Kohout C.E."/>
            <person name="Gjonbalaj M."/>
            <person name="Eaton V."/>
            <person name="Seok R."/>
            <person name="Leiner I.M."/>
            <person name="Pamer E.G."/>
        </authorList>
    </citation>
    <scope>NUCLEOTIDE SEQUENCE</scope>
    <source>
        <strain evidence="22">MSK.11.9</strain>
        <strain evidence="21">MSK.15.32</strain>
        <strain evidence="20">MSK.22.53</strain>
    </source>
</reference>
<evidence type="ECO:0000313" key="29">
    <source>
        <dbReference type="Proteomes" id="UP000284472"/>
    </source>
</evidence>
<keyword evidence="5" id="KW-0808">Transferase</keyword>
<evidence type="ECO:0000313" key="25">
    <source>
        <dbReference type="EMBL" id="RHC99175.1"/>
    </source>
</evidence>
<evidence type="ECO:0000256" key="3">
    <source>
        <dbReference type="ARBA" id="ARBA00012438"/>
    </source>
</evidence>
<dbReference type="Proteomes" id="UP001296643">
    <property type="component" value="Unassembled WGS sequence"/>
</dbReference>
<evidence type="ECO:0000256" key="7">
    <source>
        <dbReference type="ARBA" id="ARBA00022741"/>
    </source>
</evidence>
<evidence type="ECO:0000313" key="28">
    <source>
        <dbReference type="Proteomes" id="UP000234891"/>
    </source>
</evidence>
<dbReference type="SMART" id="SM00388">
    <property type="entry name" value="HisKA"/>
    <property type="match status" value="1"/>
</dbReference>
<dbReference type="PANTHER" id="PTHR45528">
    <property type="entry name" value="SENSOR HISTIDINE KINASE CPXA"/>
    <property type="match status" value="1"/>
</dbReference>